<sequence length="146" mass="15770">MMRVAVIDDNEAWGFALACSLEQVGFKAKAFQDPFQFIPVAHQFDLALVDFCLPGRSYQRALDGAELICKLKSELGQPPLLVLMSAFFTNDMLCSAEGICPSADAVLSKGAGLKSILESVDQILATRSGIKSFESQGSTEELVFSV</sequence>
<dbReference type="RefSeq" id="WP_190703233.1">
    <property type="nucleotide sequence ID" value="NZ_JAMPKX010000015.1"/>
</dbReference>
<dbReference type="SMART" id="SM00448">
    <property type="entry name" value="REC"/>
    <property type="match status" value="1"/>
</dbReference>
<evidence type="ECO:0000259" key="2">
    <source>
        <dbReference type="PROSITE" id="PS50110"/>
    </source>
</evidence>
<evidence type="ECO:0000313" key="3">
    <source>
        <dbReference type="EMBL" id="MEP0949746.1"/>
    </source>
</evidence>
<dbReference type="Gene3D" id="3.40.50.2300">
    <property type="match status" value="1"/>
</dbReference>
<feature type="domain" description="Response regulatory" evidence="2">
    <location>
        <begin position="3"/>
        <end position="124"/>
    </location>
</feature>
<accession>A0ABV0KAE9</accession>
<dbReference type="EMBL" id="JAMPKX010000015">
    <property type="protein sequence ID" value="MEP0949746.1"/>
    <property type="molecule type" value="Genomic_DNA"/>
</dbReference>
<protein>
    <submittedName>
        <fullName evidence="3">Response regulator</fullName>
    </submittedName>
</protein>
<dbReference type="InterPro" id="IPR001789">
    <property type="entry name" value="Sig_transdc_resp-reg_receiver"/>
</dbReference>
<proteinExistence type="predicted"/>
<evidence type="ECO:0000313" key="4">
    <source>
        <dbReference type="Proteomes" id="UP001482513"/>
    </source>
</evidence>
<reference evidence="3 4" key="1">
    <citation type="submission" date="2022-04" db="EMBL/GenBank/DDBJ databases">
        <title>Positive selection, recombination, and allopatry shape intraspecific diversity of widespread and dominant cyanobacteria.</title>
        <authorList>
            <person name="Wei J."/>
            <person name="Shu W."/>
            <person name="Hu C."/>
        </authorList>
    </citation>
    <scope>NUCLEOTIDE SEQUENCE [LARGE SCALE GENOMIC DNA]</scope>
    <source>
        <strain evidence="3 4">DQ-A4</strain>
    </source>
</reference>
<comment type="caution">
    <text evidence="3">The sequence shown here is derived from an EMBL/GenBank/DDBJ whole genome shotgun (WGS) entry which is preliminary data.</text>
</comment>
<keyword evidence="1" id="KW-0597">Phosphoprotein</keyword>
<dbReference type="SUPFAM" id="SSF52172">
    <property type="entry name" value="CheY-like"/>
    <property type="match status" value="1"/>
</dbReference>
<keyword evidence="4" id="KW-1185">Reference proteome</keyword>
<organism evidence="3 4">
    <name type="scientific">Leptolyngbya subtilissima DQ-A4</name>
    <dbReference type="NCBI Taxonomy" id="2933933"/>
    <lineage>
        <taxon>Bacteria</taxon>
        <taxon>Bacillati</taxon>
        <taxon>Cyanobacteriota</taxon>
        <taxon>Cyanophyceae</taxon>
        <taxon>Leptolyngbyales</taxon>
        <taxon>Leptolyngbyaceae</taxon>
        <taxon>Leptolyngbya group</taxon>
        <taxon>Leptolyngbya</taxon>
    </lineage>
</organism>
<feature type="modified residue" description="4-aspartylphosphate" evidence="1">
    <location>
        <position position="50"/>
    </location>
</feature>
<dbReference type="Proteomes" id="UP001482513">
    <property type="component" value="Unassembled WGS sequence"/>
</dbReference>
<gene>
    <name evidence="3" type="ORF">NC992_22925</name>
</gene>
<name>A0ABV0KAE9_9CYAN</name>
<dbReference type="PROSITE" id="PS50110">
    <property type="entry name" value="RESPONSE_REGULATORY"/>
    <property type="match status" value="1"/>
</dbReference>
<dbReference type="InterPro" id="IPR011006">
    <property type="entry name" value="CheY-like_superfamily"/>
</dbReference>
<dbReference type="CDD" id="cd00156">
    <property type="entry name" value="REC"/>
    <property type="match status" value="1"/>
</dbReference>
<evidence type="ECO:0000256" key="1">
    <source>
        <dbReference type="PROSITE-ProRule" id="PRU00169"/>
    </source>
</evidence>